<dbReference type="RefSeq" id="WP_183622463.1">
    <property type="nucleotide sequence ID" value="NZ_JACIDX010000002.1"/>
</dbReference>
<dbReference type="SUPFAM" id="SSF88659">
    <property type="entry name" value="Sigma3 and sigma4 domains of RNA polymerase sigma factors"/>
    <property type="match status" value="1"/>
</dbReference>
<dbReference type="Gene3D" id="1.10.10.10">
    <property type="entry name" value="Winged helix-like DNA-binding domain superfamily/Winged helix DNA-binding domain"/>
    <property type="match status" value="1"/>
</dbReference>
<dbReference type="EMBL" id="JACIDX010000002">
    <property type="protein sequence ID" value="MBB3953645.1"/>
    <property type="molecule type" value="Genomic_DNA"/>
</dbReference>
<proteinExistence type="inferred from homology"/>
<dbReference type="AlphaFoldDB" id="A0A7W6CH24"/>
<name>A0A7W6CH24_9SPHN</name>
<dbReference type="GO" id="GO:0006352">
    <property type="term" value="P:DNA-templated transcription initiation"/>
    <property type="evidence" value="ECO:0007669"/>
    <property type="project" value="InterPro"/>
</dbReference>
<dbReference type="InterPro" id="IPR036388">
    <property type="entry name" value="WH-like_DNA-bd_sf"/>
</dbReference>
<keyword evidence="5" id="KW-0804">Transcription</keyword>
<comment type="caution">
    <text evidence="8">The sequence shown here is derived from an EMBL/GenBank/DDBJ whole genome shotgun (WGS) entry which is preliminary data.</text>
</comment>
<evidence type="ECO:0000256" key="1">
    <source>
        <dbReference type="ARBA" id="ARBA00010641"/>
    </source>
</evidence>
<dbReference type="NCBIfam" id="TIGR02937">
    <property type="entry name" value="sigma70-ECF"/>
    <property type="match status" value="1"/>
</dbReference>
<organism evidence="8 9">
    <name type="scientific">Novosphingobium sediminicola</name>
    <dbReference type="NCBI Taxonomy" id="563162"/>
    <lineage>
        <taxon>Bacteria</taxon>
        <taxon>Pseudomonadati</taxon>
        <taxon>Pseudomonadota</taxon>
        <taxon>Alphaproteobacteria</taxon>
        <taxon>Sphingomonadales</taxon>
        <taxon>Sphingomonadaceae</taxon>
        <taxon>Novosphingobium</taxon>
    </lineage>
</organism>
<dbReference type="InterPro" id="IPR014284">
    <property type="entry name" value="RNA_pol_sigma-70_dom"/>
</dbReference>
<accession>A0A7W6CH24</accession>
<evidence type="ECO:0000259" key="7">
    <source>
        <dbReference type="Pfam" id="PF08281"/>
    </source>
</evidence>
<gene>
    <name evidence="8" type="ORF">GGR38_000572</name>
</gene>
<reference evidence="8 9" key="1">
    <citation type="submission" date="2020-08" db="EMBL/GenBank/DDBJ databases">
        <title>Genomic Encyclopedia of Type Strains, Phase IV (KMG-IV): sequencing the most valuable type-strain genomes for metagenomic binning, comparative biology and taxonomic classification.</title>
        <authorList>
            <person name="Goeker M."/>
        </authorList>
    </citation>
    <scope>NUCLEOTIDE SEQUENCE [LARGE SCALE GENOMIC DNA]</scope>
    <source>
        <strain evidence="8 9">DSM 27057</strain>
    </source>
</reference>
<dbReference type="InterPro" id="IPR039425">
    <property type="entry name" value="RNA_pol_sigma-70-like"/>
</dbReference>
<dbReference type="PANTHER" id="PTHR43133:SF8">
    <property type="entry name" value="RNA POLYMERASE SIGMA FACTOR HI_1459-RELATED"/>
    <property type="match status" value="1"/>
</dbReference>
<dbReference type="GO" id="GO:0003677">
    <property type="term" value="F:DNA binding"/>
    <property type="evidence" value="ECO:0007669"/>
    <property type="project" value="UniProtKB-KW"/>
</dbReference>
<dbReference type="InterPro" id="IPR013325">
    <property type="entry name" value="RNA_pol_sigma_r2"/>
</dbReference>
<protein>
    <submittedName>
        <fullName evidence="8">RNA polymerase sigma-70 factor (ECF subfamily)</fullName>
    </submittedName>
</protein>
<keyword evidence="9" id="KW-1185">Reference proteome</keyword>
<dbReference type="Gene3D" id="1.10.1740.10">
    <property type="match status" value="1"/>
</dbReference>
<dbReference type="SUPFAM" id="SSF88946">
    <property type="entry name" value="Sigma2 domain of RNA polymerase sigma factors"/>
    <property type="match status" value="1"/>
</dbReference>
<dbReference type="Pfam" id="PF04542">
    <property type="entry name" value="Sigma70_r2"/>
    <property type="match status" value="1"/>
</dbReference>
<evidence type="ECO:0000259" key="6">
    <source>
        <dbReference type="Pfam" id="PF04542"/>
    </source>
</evidence>
<keyword evidence="2" id="KW-0805">Transcription regulation</keyword>
<evidence type="ECO:0000313" key="9">
    <source>
        <dbReference type="Proteomes" id="UP000548867"/>
    </source>
</evidence>
<comment type="similarity">
    <text evidence="1">Belongs to the sigma-70 factor family. ECF subfamily.</text>
</comment>
<keyword evidence="3" id="KW-0731">Sigma factor</keyword>
<evidence type="ECO:0000256" key="5">
    <source>
        <dbReference type="ARBA" id="ARBA00023163"/>
    </source>
</evidence>
<evidence type="ECO:0000256" key="2">
    <source>
        <dbReference type="ARBA" id="ARBA00023015"/>
    </source>
</evidence>
<dbReference type="InterPro" id="IPR007627">
    <property type="entry name" value="RNA_pol_sigma70_r2"/>
</dbReference>
<evidence type="ECO:0000313" key="8">
    <source>
        <dbReference type="EMBL" id="MBB3953645.1"/>
    </source>
</evidence>
<dbReference type="GO" id="GO:0016987">
    <property type="term" value="F:sigma factor activity"/>
    <property type="evidence" value="ECO:0007669"/>
    <property type="project" value="UniProtKB-KW"/>
</dbReference>
<keyword evidence="4" id="KW-0238">DNA-binding</keyword>
<evidence type="ECO:0000256" key="3">
    <source>
        <dbReference type="ARBA" id="ARBA00023082"/>
    </source>
</evidence>
<dbReference type="Proteomes" id="UP000548867">
    <property type="component" value="Unassembled WGS sequence"/>
</dbReference>
<dbReference type="PANTHER" id="PTHR43133">
    <property type="entry name" value="RNA POLYMERASE ECF-TYPE SIGMA FACTO"/>
    <property type="match status" value="1"/>
</dbReference>
<feature type="domain" description="RNA polymerase sigma-70 region 2" evidence="6">
    <location>
        <begin position="18"/>
        <end position="78"/>
    </location>
</feature>
<feature type="domain" description="RNA polymerase sigma factor 70 region 4 type 2" evidence="7">
    <location>
        <begin position="114"/>
        <end position="161"/>
    </location>
</feature>
<evidence type="ECO:0000256" key="4">
    <source>
        <dbReference type="ARBA" id="ARBA00023125"/>
    </source>
</evidence>
<sequence>MSAVRPIDRWFIDEVLPHERALLAMAMRLCGNGEDARDLVQDVFARMLTTEGWAAITNTRAFMLRTARNLAIERMRRSKIIDFRQIVDAEHMELAEDAPDPHQIAEGREAMSDFQQALGQLPERCRTVFVRRRIEEQSPRQIAADLNLSLSTLEKRLARAIELITRALEPRRRTDYDQPEEAGESAMVE</sequence>
<dbReference type="Pfam" id="PF08281">
    <property type="entry name" value="Sigma70_r4_2"/>
    <property type="match status" value="1"/>
</dbReference>
<dbReference type="InterPro" id="IPR013324">
    <property type="entry name" value="RNA_pol_sigma_r3/r4-like"/>
</dbReference>
<dbReference type="InterPro" id="IPR013249">
    <property type="entry name" value="RNA_pol_sigma70_r4_t2"/>
</dbReference>